<reference evidence="2" key="2">
    <citation type="journal article" date="2021" name="Genome Biol. Evol.">
        <title>Developing a high-quality reference genome for a parasitic bivalve with doubly uniparental inheritance (Bivalvia: Unionida).</title>
        <authorList>
            <person name="Smith C.H."/>
        </authorList>
    </citation>
    <scope>NUCLEOTIDE SEQUENCE</scope>
    <source>
        <strain evidence="2">CHS0354</strain>
        <tissue evidence="2">Mantle</tissue>
    </source>
</reference>
<feature type="signal peptide" evidence="1">
    <location>
        <begin position="1"/>
        <end position="24"/>
    </location>
</feature>
<keyword evidence="3" id="KW-1185">Reference proteome</keyword>
<evidence type="ECO:0000313" key="2">
    <source>
        <dbReference type="EMBL" id="KAK3582110.1"/>
    </source>
</evidence>
<evidence type="ECO:0000256" key="1">
    <source>
        <dbReference type="SAM" id="SignalP"/>
    </source>
</evidence>
<sequence length="276" mass="31227">MKMTTHRTWIIVTFLSVIFIDVHGTIFSVPVKQEDVFQKMPLEMLRTEILDLINKHDESGKTFTRDSINDIIPALPHFQNSPALVPKVPAQISQSPESFLLSDVKAKASLLKGGLVDPIEIPAKDFIPPNMQTKPNTFERKNEKLKLPVVNSLMQTLSKIRQINKTRTGNFKNLSAPLNTMLSKKFFIKGAKCTSKRCKSLMNKASKPKCKGTNLNQKKKETVPKKQNLLQTLRSLSLSTRHIKVTCAGFDPRMALTNTFPRRNPLLVKSKSYEKN</sequence>
<feature type="chain" id="PRO_5042102675" evidence="1">
    <location>
        <begin position="25"/>
        <end position="276"/>
    </location>
</feature>
<name>A0AAE0RYZ1_9BIVA</name>
<reference evidence="2" key="3">
    <citation type="submission" date="2023-05" db="EMBL/GenBank/DDBJ databases">
        <authorList>
            <person name="Smith C.H."/>
        </authorList>
    </citation>
    <scope>NUCLEOTIDE SEQUENCE</scope>
    <source>
        <strain evidence="2">CHS0354</strain>
        <tissue evidence="2">Mantle</tissue>
    </source>
</reference>
<gene>
    <name evidence="2" type="ORF">CHS0354_009168</name>
</gene>
<reference evidence="2" key="1">
    <citation type="journal article" date="2021" name="Genome Biol. Evol.">
        <title>A High-Quality Reference Genome for a Parasitic Bivalve with Doubly Uniparental Inheritance (Bivalvia: Unionida).</title>
        <authorList>
            <person name="Smith C.H."/>
        </authorList>
    </citation>
    <scope>NUCLEOTIDE SEQUENCE</scope>
    <source>
        <strain evidence="2">CHS0354</strain>
    </source>
</reference>
<organism evidence="2 3">
    <name type="scientific">Potamilus streckersoni</name>
    <dbReference type="NCBI Taxonomy" id="2493646"/>
    <lineage>
        <taxon>Eukaryota</taxon>
        <taxon>Metazoa</taxon>
        <taxon>Spiralia</taxon>
        <taxon>Lophotrochozoa</taxon>
        <taxon>Mollusca</taxon>
        <taxon>Bivalvia</taxon>
        <taxon>Autobranchia</taxon>
        <taxon>Heteroconchia</taxon>
        <taxon>Palaeoheterodonta</taxon>
        <taxon>Unionida</taxon>
        <taxon>Unionoidea</taxon>
        <taxon>Unionidae</taxon>
        <taxon>Ambleminae</taxon>
        <taxon>Lampsilini</taxon>
        <taxon>Potamilus</taxon>
    </lineage>
</organism>
<protein>
    <submittedName>
        <fullName evidence="2">Uncharacterized protein</fullName>
    </submittedName>
</protein>
<dbReference type="Proteomes" id="UP001195483">
    <property type="component" value="Unassembled WGS sequence"/>
</dbReference>
<accession>A0AAE0RYZ1</accession>
<proteinExistence type="predicted"/>
<dbReference type="AlphaFoldDB" id="A0AAE0RYZ1"/>
<evidence type="ECO:0000313" key="3">
    <source>
        <dbReference type="Proteomes" id="UP001195483"/>
    </source>
</evidence>
<keyword evidence="1" id="KW-0732">Signal</keyword>
<dbReference type="EMBL" id="JAEAOA010000595">
    <property type="protein sequence ID" value="KAK3582110.1"/>
    <property type="molecule type" value="Genomic_DNA"/>
</dbReference>
<comment type="caution">
    <text evidence="2">The sequence shown here is derived from an EMBL/GenBank/DDBJ whole genome shotgun (WGS) entry which is preliminary data.</text>
</comment>